<comment type="caution">
    <text evidence="1">The sequence shown here is derived from an EMBL/GenBank/DDBJ whole genome shotgun (WGS) entry which is preliminary data.</text>
</comment>
<proteinExistence type="predicted"/>
<evidence type="ECO:0000313" key="1">
    <source>
        <dbReference type="EMBL" id="KAK6736229.1"/>
    </source>
</evidence>
<dbReference type="Proteomes" id="UP001303046">
    <property type="component" value="Unassembled WGS sequence"/>
</dbReference>
<keyword evidence="2" id="KW-1185">Reference proteome</keyword>
<gene>
    <name evidence="1" type="primary">Necator_chrII.g6900</name>
    <name evidence="1" type="ORF">RB195_019107</name>
</gene>
<evidence type="ECO:0000313" key="2">
    <source>
        <dbReference type="Proteomes" id="UP001303046"/>
    </source>
</evidence>
<reference evidence="1 2" key="1">
    <citation type="submission" date="2023-08" db="EMBL/GenBank/DDBJ databases">
        <title>A Necator americanus chromosomal reference genome.</title>
        <authorList>
            <person name="Ilik V."/>
            <person name="Petrzelkova K.J."/>
            <person name="Pardy F."/>
            <person name="Fuh T."/>
            <person name="Niatou-Singa F.S."/>
            <person name="Gouil Q."/>
            <person name="Baker L."/>
            <person name="Ritchie M.E."/>
            <person name="Jex A.R."/>
            <person name="Gazzola D."/>
            <person name="Li H."/>
            <person name="Toshio Fujiwara R."/>
            <person name="Zhan B."/>
            <person name="Aroian R.V."/>
            <person name="Pafco B."/>
            <person name="Schwarz E.M."/>
        </authorList>
    </citation>
    <scope>NUCLEOTIDE SEQUENCE [LARGE SCALE GENOMIC DNA]</scope>
    <source>
        <strain evidence="1 2">Aroian</strain>
        <tissue evidence="1">Whole animal</tissue>
    </source>
</reference>
<accession>A0ABR1CDQ1</accession>
<organism evidence="1 2">
    <name type="scientific">Necator americanus</name>
    <name type="common">Human hookworm</name>
    <dbReference type="NCBI Taxonomy" id="51031"/>
    <lineage>
        <taxon>Eukaryota</taxon>
        <taxon>Metazoa</taxon>
        <taxon>Ecdysozoa</taxon>
        <taxon>Nematoda</taxon>
        <taxon>Chromadorea</taxon>
        <taxon>Rhabditida</taxon>
        <taxon>Rhabditina</taxon>
        <taxon>Rhabditomorpha</taxon>
        <taxon>Strongyloidea</taxon>
        <taxon>Ancylostomatidae</taxon>
        <taxon>Bunostominae</taxon>
        <taxon>Necator</taxon>
    </lineage>
</organism>
<name>A0ABR1CDQ1_NECAM</name>
<sequence length="209" mass="23256">MMLAKKIKYEVVEPTETRRRHLPNTVYETGEELFLGTCDSRGIVGVFAITNVTKNIDNVLSEWKVHEREDLDRYGTLPLYAGLLSHPVEGTVMKVTTSSSLKARLTTFTLFQNSSKYHECTRALCLTFDVKKGIDSVNTKAIMEALDNQDVLTRKTGAPMVAFPSKKILMFSVFHAKGGITGTGTRSEQMEKLQAPTGPGRRITGVKVR</sequence>
<protein>
    <submittedName>
        <fullName evidence="1">Uncharacterized protein</fullName>
    </submittedName>
</protein>
<dbReference type="EMBL" id="JAVFWL010000002">
    <property type="protein sequence ID" value="KAK6736229.1"/>
    <property type="molecule type" value="Genomic_DNA"/>
</dbReference>